<dbReference type="Pfam" id="PF05175">
    <property type="entry name" value="MTS"/>
    <property type="match status" value="1"/>
</dbReference>
<protein>
    <submittedName>
        <fullName evidence="4">Class I SAM-dependent methyltransferase</fullName>
    </submittedName>
</protein>
<dbReference type="InterPro" id="IPR046977">
    <property type="entry name" value="RsmC/RlmG"/>
</dbReference>
<dbReference type="PANTHER" id="PTHR47816:SF4">
    <property type="entry name" value="RIBOSOMAL RNA SMALL SUBUNIT METHYLTRANSFERASE C"/>
    <property type="match status" value="1"/>
</dbReference>
<sequence length="202" mass="22422">MNNHYYTTNPDVEHALKKWTFELLNNDISFTTDNGVFSKQTVDYGTRAMLKAFNETIIPTGKILDLGTGYGPVGVALALRYPERQIDMVDVNSLALSLAKINAKDNQVQDRVNIFTSDIYENVEGKYAAILTNPPVRAGKSVVSTMLKDAIQHLLPNGTLTVVLQKKQGAPSAKKLMTEVFENCTVIAKDKGYYILQSVYLN</sequence>
<evidence type="ECO:0000313" key="5">
    <source>
        <dbReference type="Proteomes" id="UP001057481"/>
    </source>
</evidence>
<feature type="domain" description="Methyltransferase small" evidence="3">
    <location>
        <begin position="28"/>
        <end position="197"/>
    </location>
</feature>
<evidence type="ECO:0000259" key="3">
    <source>
        <dbReference type="Pfam" id="PF05175"/>
    </source>
</evidence>
<organism evidence="4 5">
    <name type="scientific">Periweissella beninensis</name>
    <dbReference type="NCBI Taxonomy" id="504936"/>
    <lineage>
        <taxon>Bacteria</taxon>
        <taxon>Bacillati</taxon>
        <taxon>Bacillota</taxon>
        <taxon>Bacilli</taxon>
        <taxon>Lactobacillales</taxon>
        <taxon>Lactobacillaceae</taxon>
        <taxon>Periweissella</taxon>
    </lineage>
</organism>
<keyword evidence="1 4" id="KW-0489">Methyltransferase</keyword>
<evidence type="ECO:0000256" key="2">
    <source>
        <dbReference type="ARBA" id="ARBA00022679"/>
    </source>
</evidence>
<evidence type="ECO:0000256" key="1">
    <source>
        <dbReference type="ARBA" id="ARBA00022603"/>
    </source>
</evidence>
<keyword evidence="2" id="KW-0808">Transferase</keyword>
<dbReference type="EMBL" id="JAGMVS010000040">
    <property type="protein sequence ID" value="MCM2436891.1"/>
    <property type="molecule type" value="Genomic_DNA"/>
</dbReference>
<dbReference type="Gene3D" id="3.40.50.150">
    <property type="entry name" value="Vaccinia Virus protein VP39"/>
    <property type="match status" value="1"/>
</dbReference>
<name>A0ABT0VGV4_9LACO</name>
<dbReference type="GO" id="GO:0008168">
    <property type="term" value="F:methyltransferase activity"/>
    <property type="evidence" value="ECO:0007669"/>
    <property type="project" value="UniProtKB-KW"/>
</dbReference>
<evidence type="ECO:0000313" key="4">
    <source>
        <dbReference type="EMBL" id="MCM2436891.1"/>
    </source>
</evidence>
<dbReference type="RefSeq" id="WP_205144029.1">
    <property type="nucleotide sequence ID" value="NZ_JAFBDN010000017.1"/>
</dbReference>
<accession>A0ABT0VGV4</accession>
<dbReference type="InterPro" id="IPR029063">
    <property type="entry name" value="SAM-dependent_MTases_sf"/>
</dbReference>
<comment type="caution">
    <text evidence="4">The sequence shown here is derived from an EMBL/GenBank/DDBJ whole genome shotgun (WGS) entry which is preliminary data.</text>
</comment>
<dbReference type="Proteomes" id="UP001057481">
    <property type="component" value="Unassembled WGS sequence"/>
</dbReference>
<keyword evidence="5" id="KW-1185">Reference proteome</keyword>
<dbReference type="InterPro" id="IPR007848">
    <property type="entry name" value="Small_mtfrase_dom"/>
</dbReference>
<reference evidence="4" key="1">
    <citation type="submission" date="2021-04" db="EMBL/GenBank/DDBJ databases">
        <title>Taxonomic assessment of Weissella genus.</title>
        <authorList>
            <person name="Fanelli F."/>
            <person name="Chieffi D."/>
            <person name="Dell'Aquila A."/>
            <person name="Gyu-Sung C."/>
            <person name="Franz C.M.A.P."/>
            <person name="Fusco V."/>
        </authorList>
    </citation>
    <scope>NUCLEOTIDE SEQUENCE</scope>
    <source>
        <strain evidence="4">LMG 25373</strain>
    </source>
</reference>
<gene>
    <name evidence="4" type="ORF">KAK10_02950</name>
</gene>
<dbReference type="PANTHER" id="PTHR47816">
    <property type="entry name" value="RIBOSOMAL RNA SMALL SUBUNIT METHYLTRANSFERASE C"/>
    <property type="match status" value="1"/>
</dbReference>
<dbReference type="GO" id="GO:0032259">
    <property type="term" value="P:methylation"/>
    <property type="evidence" value="ECO:0007669"/>
    <property type="project" value="UniProtKB-KW"/>
</dbReference>
<dbReference type="SUPFAM" id="SSF53335">
    <property type="entry name" value="S-adenosyl-L-methionine-dependent methyltransferases"/>
    <property type="match status" value="1"/>
</dbReference>
<proteinExistence type="predicted"/>
<dbReference type="CDD" id="cd02440">
    <property type="entry name" value="AdoMet_MTases"/>
    <property type="match status" value="1"/>
</dbReference>